<dbReference type="PROSITE" id="PS51755">
    <property type="entry name" value="OMPR_PHOB"/>
    <property type="match status" value="1"/>
</dbReference>
<dbReference type="InterPro" id="IPR036388">
    <property type="entry name" value="WH-like_DNA-bd_sf"/>
</dbReference>
<name>A0A367F0R1_9ACTN</name>
<dbReference type="InterPro" id="IPR058852">
    <property type="entry name" value="HTH_77"/>
</dbReference>
<dbReference type="PANTHER" id="PTHR47691">
    <property type="entry name" value="REGULATOR-RELATED"/>
    <property type="match status" value="1"/>
</dbReference>
<reference evidence="5 6" key="1">
    <citation type="submission" date="2018-06" db="EMBL/GenBank/DDBJ databases">
        <title>Sphaerisporangium craniellae sp. nov., isolated from a marine sponge in the South China Sea.</title>
        <authorList>
            <person name="Li L."/>
        </authorList>
    </citation>
    <scope>NUCLEOTIDE SEQUENCE [LARGE SCALE GENOMIC DNA]</scope>
    <source>
        <strain evidence="5 6">CCTCC AA 208026</strain>
    </source>
</reference>
<gene>
    <name evidence="5" type="ORF">DQ384_33345</name>
</gene>
<dbReference type="EMBL" id="QOIL01000025">
    <property type="protein sequence ID" value="RCG23956.1"/>
    <property type="molecule type" value="Genomic_DNA"/>
</dbReference>
<dbReference type="SUPFAM" id="SSF52540">
    <property type="entry name" value="P-loop containing nucleoside triphosphate hydrolases"/>
    <property type="match status" value="1"/>
</dbReference>
<dbReference type="Gene3D" id="1.10.10.10">
    <property type="entry name" value="Winged helix-like DNA-binding domain superfamily/Winged helix DNA-binding domain"/>
    <property type="match status" value="1"/>
</dbReference>
<dbReference type="CDD" id="cd15831">
    <property type="entry name" value="BTAD"/>
    <property type="match status" value="1"/>
</dbReference>
<sequence length="1101" mass="118280">MRFGVLGALAVWTATGDPVTVPGVKVRALLADLLLHDARPVPADRLIDDLWGDRPPGNPAGALSAKVSQLRRALDDAEPGARDLLVARPAGYLLDVPAEAVDARRFHALVAEARATDDPRVRASLLADALALWRGPAYADFADDAFTRPAVARLDEQRLTACEDQAEARLALGEHTLLADELAEVLRRYPLRERLRAAHMRALYRAGRQSEALDGYEELRVRLTDELGLDPGADLVALHRAILNQDPSLDPPPGRHTATARPVTNLPAPLTDLIGREEAVDDVRAQLQTSRLVTLTGPGGVGKTRLALETAGGLVDSYADGVWLVELAVLERLGTPDALGSLIDAVMSALDIRDGGAPGRPMTPLERLIAALRTRRTLLVLDNCEHVVDQVAELAESLLRAAPGLRVLATSQEPLALPGEVVWNVPPLRVPGRGAAEDPAELEQSSAVRLFVTRASAATRGFTLDEDTAPDVAVLCRRLDGIPLALELAATKVPTLGVHGLVARLDDRFRLLATGHRGAPPRQQTLTAMIDWSWELLTAPERIALRRLAVHADGCTLEAAESVCSGEDLPAAAVLDLLARLVDRSLVVAVHGVDGPRYRLLESVSAYCLERMHEAGEFEQVRRRHHEYYIDLAEKAAPHLYGKDQRRWLARLDGATANLRAALDAALADRHAECALRMVNALAWYWFLRGRLAEARRSLAAALALAQPMDVGGDGEGDPHAALRARATAWHAGVVLLQGDTGGTGPADAPRAEPRETALRAYDGVEDACGLARSQWFLAFAGLDAGDLAASEELLKHALDGSRAIGDDWGVAAALVTRTKLAHLRGDVDALRRDGERSAELFETLGDRWGELQANGWLGALAEMTGDYERARALHADGLRMAEELALWPDVSGRLAWLGWIALQQGDYARAREYCEEAVRLAREQTFRPLQVFAEMGLAFAARKDGLLDVAERHLRDVLDSTPRRDAAQEPAPHLGLILAELGFVAEQRGDAPAAKALHLEAFAVADRLDAPRGKALALEGLAGALALSECAGPAAQLLGAAAATRASSALPRSPAERGDVDRIEARARHTLGEDGFAAEFARGGRLAPEEARSVADTACI</sequence>
<dbReference type="SMART" id="SM00862">
    <property type="entry name" value="Trans_reg_C"/>
    <property type="match status" value="1"/>
</dbReference>
<accession>A0A367F0R1</accession>
<dbReference type="InterPro" id="IPR011990">
    <property type="entry name" value="TPR-like_helical_dom_sf"/>
</dbReference>
<feature type="domain" description="OmpR/PhoB-type" evidence="4">
    <location>
        <begin position="1"/>
        <end position="96"/>
    </location>
</feature>
<dbReference type="InterPro" id="IPR005158">
    <property type="entry name" value="BTAD"/>
</dbReference>
<dbReference type="GO" id="GO:0000160">
    <property type="term" value="P:phosphorelay signal transduction system"/>
    <property type="evidence" value="ECO:0007669"/>
    <property type="project" value="InterPro"/>
</dbReference>
<feature type="DNA-binding region" description="OmpR/PhoB-type" evidence="3">
    <location>
        <begin position="1"/>
        <end position="96"/>
    </location>
</feature>
<keyword evidence="6" id="KW-1185">Reference proteome</keyword>
<dbReference type="SMART" id="SM01043">
    <property type="entry name" value="BTAD"/>
    <property type="match status" value="1"/>
</dbReference>
<dbReference type="OrthoDB" id="3194665at2"/>
<dbReference type="Gene3D" id="3.40.50.300">
    <property type="entry name" value="P-loop containing nucleotide triphosphate hydrolases"/>
    <property type="match status" value="1"/>
</dbReference>
<organism evidence="5 6">
    <name type="scientific">Sphaerisporangium album</name>
    <dbReference type="NCBI Taxonomy" id="509200"/>
    <lineage>
        <taxon>Bacteria</taxon>
        <taxon>Bacillati</taxon>
        <taxon>Actinomycetota</taxon>
        <taxon>Actinomycetes</taxon>
        <taxon>Streptosporangiales</taxon>
        <taxon>Streptosporangiaceae</taxon>
        <taxon>Sphaerisporangium</taxon>
    </lineage>
</organism>
<dbReference type="InterPro" id="IPR001867">
    <property type="entry name" value="OmpR/PhoB-type_DNA-bd"/>
</dbReference>
<dbReference type="PRINTS" id="PR00364">
    <property type="entry name" value="DISEASERSIST"/>
</dbReference>
<dbReference type="SUPFAM" id="SSF48452">
    <property type="entry name" value="TPR-like"/>
    <property type="match status" value="2"/>
</dbReference>
<dbReference type="Gene3D" id="1.25.40.10">
    <property type="entry name" value="Tetratricopeptide repeat domain"/>
    <property type="match status" value="3"/>
</dbReference>
<dbReference type="PANTHER" id="PTHR47691:SF3">
    <property type="entry name" value="HTH-TYPE TRANSCRIPTIONAL REGULATOR RV0890C-RELATED"/>
    <property type="match status" value="1"/>
</dbReference>
<dbReference type="Pfam" id="PF03704">
    <property type="entry name" value="BTAD"/>
    <property type="match status" value="1"/>
</dbReference>
<dbReference type="GO" id="GO:0006355">
    <property type="term" value="P:regulation of DNA-templated transcription"/>
    <property type="evidence" value="ECO:0007669"/>
    <property type="project" value="InterPro"/>
</dbReference>
<keyword evidence="2 3" id="KW-0238">DNA-binding</keyword>
<dbReference type="InterPro" id="IPR016032">
    <property type="entry name" value="Sig_transdc_resp-reg_C-effctor"/>
</dbReference>
<dbReference type="SUPFAM" id="SSF46894">
    <property type="entry name" value="C-terminal effector domain of the bipartite response regulators"/>
    <property type="match status" value="1"/>
</dbReference>
<protein>
    <submittedName>
        <fullName evidence="5">AfsR/SARP family transcriptional regulator</fullName>
    </submittedName>
</protein>
<comment type="caution">
    <text evidence="5">The sequence shown here is derived from an EMBL/GenBank/DDBJ whole genome shotgun (WGS) entry which is preliminary data.</text>
</comment>
<evidence type="ECO:0000256" key="3">
    <source>
        <dbReference type="PROSITE-ProRule" id="PRU01091"/>
    </source>
</evidence>
<evidence type="ECO:0000313" key="6">
    <source>
        <dbReference type="Proteomes" id="UP000253094"/>
    </source>
</evidence>
<dbReference type="RefSeq" id="WP_114032865.1">
    <property type="nucleotide sequence ID" value="NZ_QOIL01000025.1"/>
</dbReference>
<proteinExistence type="inferred from homology"/>
<dbReference type="AlphaFoldDB" id="A0A367F0R1"/>
<dbReference type="Pfam" id="PF25872">
    <property type="entry name" value="HTH_77"/>
    <property type="match status" value="1"/>
</dbReference>
<evidence type="ECO:0000259" key="4">
    <source>
        <dbReference type="PROSITE" id="PS51755"/>
    </source>
</evidence>
<dbReference type="Proteomes" id="UP000253094">
    <property type="component" value="Unassembled WGS sequence"/>
</dbReference>
<evidence type="ECO:0000313" key="5">
    <source>
        <dbReference type="EMBL" id="RCG23956.1"/>
    </source>
</evidence>
<evidence type="ECO:0000256" key="2">
    <source>
        <dbReference type="ARBA" id="ARBA00023125"/>
    </source>
</evidence>
<comment type="similarity">
    <text evidence="1">Belongs to the AfsR/DnrI/RedD regulatory family.</text>
</comment>
<dbReference type="GO" id="GO:0003677">
    <property type="term" value="F:DNA binding"/>
    <property type="evidence" value="ECO:0007669"/>
    <property type="project" value="UniProtKB-UniRule"/>
</dbReference>
<dbReference type="InterPro" id="IPR027417">
    <property type="entry name" value="P-loop_NTPase"/>
</dbReference>
<evidence type="ECO:0000256" key="1">
    <source>
        <dbReference type="ARBA" id="ARBA00005820"/>
    </source>
</evidence>